<feature type="compositionally biased region" description="Basic residues" evidence="2">
    <location>
        <begin position="143"/>
        <end position="152"/>
    </location>
</feature>
<dbReference type="PROSITE" id="PS51232">
    <property type="entry name" value="GBD_FH3"/>
    <property type="match status" value="1"/>
</dbReference>
<dbReference type="InterPro" id="IPR010473">
    <property type="entry name" value="GTPase-bd"/>
</dbReference>
<evidence type="ECO:0000313" key="5">
    <source>
        <dbReference type="Proteomes" id="UP000192247"/>
    </source>
</evidence>
<dbReference type="GO" id="GO:0008360">
    <property type="term" value="P:regulation of cell shape"/>
    <property type="evidence" value="ECO:0007669"/>
    <property type="project" value="TreeGrafter"/>
</dbReference>
<dbReference type="STRING" id="418985.A0A1V9XHX9"/>
<dbReference type="SMART" id="SM01140">
    <property type="entry name" value="Drf_GBD"/>
    <property type="match status" value="1"/>
</dbReference>
<dbReference type="Gene3D" id="1.25.10.10">
    <property type="entry name" value="Leucine-rich Repeat Variant"/>
    <property type="match status" value="1"/>
</dbReference>
<dbReference type="InterPro" id="IPR014768">
    <property type="entry name" value="GBD/FH3_dom"/>
</dbReference>
<dbReference type="GO" id="GO:0030866">
    <property type="term" value="P:cortical actin cytoskeleton organization"/>
    <property type="evidence" value="ECO:0007669"/>
    <property type="project" value="TreeGrafter"/>
</dbReference>
<protein>
    <submittedName>
        <fullName evidence="4">Formin protein-like</fullName>
    </submittedName>
</protein>
<dbReference type="GO" id="GO:0016477">
    <property type="term" value="P:cell migration"/>
    <property type="evidence" value="ECO:0007669"/>
    <property type="project" value="TreeGrafter"/>
</dbReference>
<evidence type="ECO:0000313" key="4">
    <source>
        <dbReference type="EMBL" id="OQR73026.1"/>
    </source>
</evidence>
<dbReference type="OrthoDB" id="1668162at2759"/>
<keyword evidence="5" id="KW-1185">Reference proteome</keyword>
<dbReference type="PANTHER" id="PTHR45857">
    <property type="entry name" value="FORMIN-LIKE PROTEIN"/>
    <property type="match status" value="1"/>
</dbReference>
<dbReference type="Proteomes" id="UP000192247">
    <property type="component" value="Unassembled WGS sequence"/>
</dbReference>
<dbReference type="InterPro" id="IPR016024">
    <property type="entry name" value="ARM-type_fold"/>
</dbReference>
<dbReference type="SUPFAM" id="SSF48371">
    <property type="entry name" value="ARM repeat"/>
    <property type="match status" value="1"/>
</dbReference>
<proteinExistence type="predicted"/>
<dbReference type="GO" id="GO:0005829">
    <property type="term" value="C:cytosol"/>
    <property type="evidence" value="ECO:0007669"/>
    <property type="project" value="TreeGrafter"/>
</dbReference>
<dbReference type="InterPro" id="IPR043592">
    <property type="entry name" value="FMNL_animal"/>
</dbReference>
<evidence type="ECO:0000256" key="1">
    <source>
        <dbReference type="SAM" id="Coils"/>
    </source>
</evidence>
<dbReference type="SMART" id="SM01139">
    <property type="entry name" value="Drf_FH3"/>
    <property type="match status" value="1"/>
</dbReference>
<name>A0A1V9XHX9_9ACAR</name>
<reference evidence="4 5" key="1">
    <citation type="journal article" date="2017" name="Gigascience">
        <title>Draft genome of the honey bee ectoparasitic mite, Tropilaelaps mercedesae, is shaped by the parasitic life history.</title>
        <authorList>
            <person name="Dong X."/>
            <person name="Armstrong S.D."/>
            <person name="Xia D."/>
            <person name="Makepeace B.L."/>
            <person name="Darby A.C."/>
            <person name="Kadowaki T."/>
        </authorList>
    </citation>
    <scope>NUCLEOTIDE SEQUENCE [LARGE SCALE GENOMIC DNA]</scope>
    <source>
        <strain evidence="4">Wuxi-XJTLU</strain>
    </source>
</reference>
<sequence length="418" mass="46919">MRPTASVIRLRSLNNRFELGKGGIDSVNAVGCGTGLTDDQTGGGAGHSLGYATPAVITSQNSAPTLQRTKSLGPYDGSFSLARQVFFDTVTPRIANTFRCPALGPWALPERGCPRALNLFFGPLKFAFGGKPHPHSTSGGTPRLRRRPTHKQLSRLNMGEAEDDIHVCIMCIRAIMNNKYGFNMVIEHTQAINCIALSLNHKSLRTKALVLELLAAICLVNGGHPIILHAFDNFKIVCGEQCRFSTLMEYFKDLTEFNIDFMVACMQFINIVVHSVEDMNFRVYLQYEFTQLGLEAYLDKIGQTESEELHVQISAYWDNFFDVQSLMEDSETKAIALDRVNELEHELSRCHEVENEIMAKIVELETENLNIQRQNQELMVRALRLAGIRRARIGGRGLIDDFSVVCFCNTRQHNSLRF</sequence>
<dbReference type="Pfam" id="PF06371">
    <property type="entry name" value="Drf_GBD"/>
    <property type="match status" value="1"/>
</dbReference>
<dbReference type="InterPro" id="IPR011989">
    <property type="entry name" value="ARM-like"/>
</dbReference>
<feature type="region of interest" description="Disordered" evidence="2">
    <location>
        <begin position="132"/>
        <end position="152"/>
    </location>
</feature>
<comment type="caution">
    <text evidence="4">The sequence shown here is derived from an EMBL/GenBank/DDBJ whole genome shotgun (WGS) entry which is preliminary data.</text>
</comment>
<organism evidence="4 5">
    <name type="scientific">Tropilaelaps mercedesae</name>
    <dbReference type="NCBI Taxonomy" id="418985"/>
    <lineage>
        <taxon>Eukaryota</taxon>
        <taxon>Metazoa</taxon>
        <taxon>Ecdysozoa</taxon>
        <taxon>Arthropoda</taxon>
        <taxon>Chelicerata</taxon>
        <taxon>Arachnida</taxon>
        <taxon>Acari</taxon>
        <taxon>Parasitiformes</taxon>
        <taxon>Mesostigmata</taxon>
        <taxon>Gamasina</taxon>
        <taxon>Dermanyssoidea</taxon>
        <taxon>Laelapidae</taxon>
        <taxon>Tropilaelaps</taxon>
    </lineage>
</organism>
<evidence type="ECO:0000259" key="3">
    <source>
        <dbReference type="PROSITE" id="PS51232"/>
    </source>
</evidence>
<feature type="coiled-coil region" evidence="1">
    <location>
        <begin position="354"/>
        <end position="381"/>
    </location>
</feature>
<dbReference type="InterPro" id="IPR010472">
    <property type="entry name" value="FH3_dom"/>
</dbReference>
<gene>
    <name evidence="4" type="ORF">BIW11_10000</name>
</gene>
<dbReference type="Pfam" id="PF06367">
    <property type="entry name" value="Drf_FH3"/>
    <property type="match status" value="1"/>
</dbReference>
<dbReference type="InParanoid" id="A0A1V9XHX9"/>
<dbReference type="GO" id="GO:0051015">
    <property type="term" value="F:actin filament binding"/>
    <property type="evidence" value="ECO:0007669"/>
    <property type="project" value="TreeGrafter"/>
</dbReference>
<dbReference type="AlphaFoldDB" id="A0A1V9XHX9"/>
<dbReference type="EMBL" id="MNPL01010618">
    <property type="protein sequence ID" value="OQR73026.1"/>
    <property type="molecule type" value="Genomic_DNA"/>
</dbReference>
<dbReference type="GO" id="GO:0031267">
    <property type="term" value="F:small GTPase binding"/>
    <property type="evidence" value="ECO:0007669"/>
    <property type="project" value="InterPro"/>
</dbReference>
<evidence type="ECO:0000256" key="2">
    <source>
        <dbReference type="SAM" id="MobiDB-lite"/>
    </source>
</evidence>
<dbReference type="PANTHER" id="PTHR45857:SF4">
    <property type="entry name" value="FORMIN-LIKE PROTEIN"/>
    <property type="match status" value="1"/>
</dbReference>
<keyword evidence="1" id="KW-0175">Coiled coil</keyword>
<feature type="domain" description="GBD/FH3" evidence="3">
    <location>
        <begin position="1"/>
        <end position="401"/>
    </location>
</feature>
<accession>A0A1V9XHX9</accession>